<comment type="cofactor">
    <cofactor evidence="6">
        <name>[4Fe-4S] cluster</name>
        <dbReference type="ChEBI" id="CHEBI:49883"/>
    </cofactor>
</comment>
<feature type="binding site" evidence="6">
    <location>
        <position position="70"/>
    </location>
    <ligand>
        <name>[4Fe-4S] cluster</name>
        <dbReference type="ChEBI" id="CHEBI:49883"/>
        <label>2</label>
    </ligand>
</feature>
<dbReference type="CDD" id="cd10564">
    <property type="entry name" value="NapF_like"/>
    <property type="match status" value="1"/>
</dbReference>
<comment type="function">
    <text evidence="6">Could be involved in the maturation of NapA, the catalytic subunit of the periplasmic nitrate reductase, before its export into the periplasm.</text>
</comment>
<keyword evidence="1 6" id="KW-0004">4Fe-4S</keyword>
<accession>A0A6C1B6S7</accession>
<feature type="binding site" evidence="6">
    <location>
        <position position="41"/>
    </location>
    <ligand>
        <name>[4Fe-4S] cluster</name>
        <dbReference type="ChEBI" id="CHEBI:49883"/>
        <label>1</label>
    </ligand>
</feature>
<proteinExistence type="inferred from homology"/>
<dbReference type="HAMAP" id="MF_02201">
    <property type="entry name" value="NapF"/>
    <property type="match status" value="1"/>
</dbReference>
<sequence length="167" mass="17459">MDAARRGFLRGRLSRSAHVPRPPWAVAPGQFEQLCTRCGDCVTQCPTRIIRSGEGGYPTLDFSAGECTFCGDCVAACAPHALHRADGVAPWALKAVIGDRCLTGQGVECRICAENCDAGAIRCRPALGGIARPELQSDRCTGCGACVAPCPVGAIGVAQSNPMEIEQ</sequence>
<dbReference type="GO" id="GO:0051539">
    <property type="term" value="F:4 iron, 4 sulfur cluster binding"/>
    <property type="evidence" value="ECO:0007669"/>
    <property type="project" value="UniProtKB-UniRule"/>
</dbReference>
<keyword evidence="5 6" id="KW-0411">Iron-sulfur</keyword>
<feature type="binding site" evidence="6">
    <location>
        <position position="67"/>
    </location>
    <ligand>
        <name>[4Fe-4S] cluster</name>
        <dbReference type="ChEBI" id="CHEBI:49883"/>
        <label>2</label>
    </ligand>
</feature>
<protein>
    <recommendedName>
        <fullName evidence="6">Ferredoxin-type protein NapF</fullName>
    </recommendedName>
</protein>
<evidence type="ECO:0000313" key="8">
    <source>
        <dbReference type="EMBL" id="QID19452.1"/>
    </source>
</evidence>
<dbReference type="NCBIfam" id="TIGR00402">
    <property type="entry name" value="napF"/>
    <property type="match status" value="1"/>
</dbReference>
<feature type="binding site" evidence="6">
    <location>
        <position position="38"/>
    </location>
    <ligand>
        <name>[4Fe-4S] cluster</name>
        <dbReference type="ChEBI" id="CHEBI:49883"/>
        <label>1</label>
    </ligand>
</feature>
<evidence type="ECO:0000256" key="4">
    <source>
        <dbReference type="ARBA" id="ARBA00023004"/>
    </source>
</evidence>
<dbReference type="InterPro" id="IPR017896">
    <property type="entry name" value="4Fe4S_Fe-S-bd"/>
</dbReference>
<dbReference type="KEGG" id="azq:G3580_18610"/>
<dbReference type="EMBL" id="CP048836">
    <property type="protein sequence ID" value="QID19452.1"/>
    <property type="molecule type" value="Genomic_DNA"/>
</dbReference>
<evidence type="ECO:0000313" key="9">
    <source>
        <dbReference type="Proteomes" id="UP000501991"/>
    </source>
</evidence>
<dbReference type="InterPro" id="IPR004496">
    <property type="entry name" value="NapF"/>
</dbReference>
<feature type="binding site" evidence="6">
    <location>
        <position position="150"/>
    </location>
    <ligand>
        <name>[4Fe-4S] cluster</name>
        <dbReference type="ChEBI" id="CHEBI:49883"/>
        <label>3</label>
    </ligand>
</feature>
<dbReference type="PROSITE" id="PS51379">
    <property type="entry name" value="4FE4S_FER_2"/>
    <property type="match status" value="3"/>
</dbReference>
<dbReference type="SUPFAM" id="SSF54862">
    <property type="entry name" value="4Fe-4S ferredoxins"/>
    <property type="match status" value="1"/>
</dbReference>
<keyword evidence="4 6" id="KW-0408">Iron</keyword>
<keyword evidence="3 6" id="KW-0677">Repeat</keyword>
<dbReference type="Pfam" id="PF12838">
    <property type="entry name" value="Fer4_7"/>
    <property type="match status" value="1"/>
</dbReference>
<dbReference type="Proteomes" id="UP000501991">
    <property type="component" value="Chromosome"/>
</dbReference>
<dbReference type="InterPro" id="IPR050572">
    <property type="entry name" value="Fe-S_Ferredoxin"/>
</dbReference>
<feature type="binding site" evidence="6">
    <location>
        <position position="77"/>
    </location>
    <ligand>
        <name>[4Fe-4S] cluster</name>
        <dbReference type="ChEBI" id="CHEBI:49883"/>
        <label>2</label>
    </ligand>
</feature>
<evidence type="ECO:0000259" key="7">
    <source>
        <dbReference type="PROSITE" id="PS51379"/>
    </source>
</evidence>
<dbReference type="AlphaFoldDB" id="A0A6C1B6S7"/>
<dbReference type="InterPro" id="IPR017900">
    <property type="entry name" value="4Fe4S_Fe_S_CS"/>
</dbReference>
<organism evidence="8 9">
    <name type="scientific">Nitrogeniibacter mangrovi</name>
    <dbReference type="NCBI Taxonomy" id="2016596"/>
    <lineage>
        <taxon>Bacteria</taxon>
        <taxon>Pseudomonadati</taxon>
        <taxon>Pseudomonadota</taxon>
        <taxon>Betaproteobacteria</taxon>
        <taxon>Rhodocyclales</taxon>
        <taxon>Zoogloeaceae</taxon>
        <taxon>Nitrogeniibacter</taxon>
    </lineage>
</organism>
<feature type="binding site" evidence="6">
    <location>
        <position position="143"/>
    </location>
    <ligand>
        <name>[4Fe-4S] cluster</name>
        <dbReference type="ChEBI" id="CHEBI:49883"/>
        <label>3</label>
    </ligand>
</feature>
<evidence type="ECO:0000256" key="3">
    <source>
        <dbReference type="ARBA" id="ARBA00022737"/>
    </source>
</evidence>
<feature type="domain" description="4Fe-4S ferredoxin-type" evidence="7">
    <location>
        <begin position="131"/>
        <end position="160"/>
    </location>
</feature>
<dbReference type="PROSITE" id="PS00198">
    <property type="entry name" value="4FE4S_FER_1"/>
    <property type="match status" value="2"/>
</dbReference>
<feature type="domain" description="4Fe-4S ferredoxin-type" evidence="7">
    <location>
        <begin position="26"/>
        <end position="55"/>
    </location>
</feature>
<dbReference type="PANTHER" id="PTHR43687">
    <property type="entry name" value="ADENYLYLSULFATE REDUCTASE, BETA SUBUNIT"/>
    <property type="match status" value="1"/>
</dbReference>
<dbReference type="RefSeq" id="WP_173768070.1">
    <property type="nucleotide sequence ID" value="NZ_CP048836.1"/>
</dbReference>
<comment type="subunit">
    <text evidence="6">Interacts with the cytoplasmic NapA precursor.</text>
</comment>
<evidence type="ECO:0000256" key="5">
    <source>
        <dbReference type="ARBA" id="ARBA00023014"/>
    </source>
</evidence>
<dbReference type="PANTHER" id="PTHR43687:SF1">
    <property type="entry name" value="FERREDOXIN III"/>
    <property type="match status" value="1"/>
</dbReference>
<feature type="binding site" evidence="6">
    <location>
        <position position="45"/>
    </location>
    <ligand>
        <name>[4Fe-4S] cluster</name>
        <dbReference type="ChEBI" id="CHEBI:49883"/>
        <label>1</label>
    </ligand>
</feature>
<evidence type="ECO:0000256" key="1">
    <source>
        <dbReference type="ARBA" id="ARBA00022485"/>
    </source>
</evidence>
<keyword evidence="2 6" id="KW-0479">Metal-binding</keyword>
<evidence type="ECO:0000256" key="2">
    <source>
        <dbReference type="ARBA" id="ARBA00022723"/>
    </source>
</evidence>
<dbReference type="GO" id="GO:0046872">
    <property type="term" value="F:metal ion binding"/>
    <property type="evidence" value="ECO:0007669"/>
    <property type="project" value="UniProtKB-KW"/>
</dbReference>
<dbReference type="GO" id="GO:0005737">
    <property type="term" value="C:cytoplasm"/>
    <property type="evidence" value="ECO:0007669"/>
    <property type="project" value="UniProtKB-SubCell"/>
</dbReference>
<keyword evidence="6" id="KW-0963">Cytoplasm</keyword>
<evidence type="ECO:0000256" key="6">
    <source>
        <dbReference type="HAMAP-Rule" id="MF_02201"/>
    </source>
</evidence>
<keyword evidence="9" id="KW-1185">Reference proteome</keyword>
<comment type="similarity">
    <text evidence="6">Belongs to the NapF family.</text>
</comment>
<gene>
    <name evidence="6 8" type="primary">napF</name>
    <name evidence="8" type="ORF">G3580_18610</name>
</gene>
<feature type="binding site" evidence="6">
    <location>
        <position position="140"/>
    </location>
    <ligand>
        <name>[4Fe-4S] cluster</name>
        <dbReference type="ChEBI" id="CHEBI:49883"/>
        <label>3</label>
    </ligand>
</feature>
<feature type="binding site" evidence="6">
    <location>
        <position position="35"/>
    </location>
    <ligand>
        <name>[4Fe-4S] cluster</name>
        <dbReference type="ChEBI" id="CHEBI:49883"/>
        <label>1</label>
    </ligand>
</feature>
<dbReference type="Gene3D" id="3.30.70.20">
    <property type="match status" value="2"/>
</dbReference>
<feature type="domain" description="4Fe-4S ferredoxin-type" evidence="7">
    <location>
        <begin position="56"/>
        <end position="87"/>
    </location>
</feature>
<reference evidence="8 9" key="1">
    <citation type="submission" date="2020-02" db="EMBL/GenBank/DDBJ databases">
        <title>Nitrogenibacter mangrovi gen. nov., sp. nov. isolated from mangrove sediment, a denitrifying betaproteobacterium.</title>
        <authorList>
            <person name="Liao H."/>
            <person name="Tian Y."/>
        </authorList>
    </citation>
    <scope>NUCLEOTIDE SEQUENCE [LARGE SCALE GENOMIC DNA]</scope>
    <source>
        <strain evidence="8 9">M9-3-2</strain>
    </source>
</reference>
<dbReference type="Pfam" id="PF13187">
    <property type="entry name" value="Fer4_9"/>
    <property type="match status" value="1"/>
</dbReference>
<name>A0A6C1B6S7_9RHOO</name>
<feature type="binding site" evidence="6">
    <location>
        <position position="146"/>
    </location>
    <ligand>
        <name>[4Fe-4S] cluster</name>
        <dbReference type="ChEBI" id="CHEBI:49883"/>
        <label>3</label>
    </ligand>
</feature>
<comment type="subcellular location">
    <subcellularLocation>
        <location evidence="6">Cytoplasm</location>
    </subcellularLocation>
</comment>
<feature type="binding site" evidence="6">
    <location>
        <position position="73"/>
    </location>
    <ligand>
        <name>[4Fe-4S] cluster</name>
        <dbReference type="ChEBI" id="CHEBI:49883"/>
        <label>2</label>
    </ligand>
</feature>